<dbReference type="RefSeq" id="XP_062791811.1">
    <property type="nucleotide sequence ID" value="XM_062935760.1"/>
</dbReference>
<keyword evidence="5" id="KW-1185">Reference proteome</keyword>
<dbReference type="GeneID" id="87956168"/>
<sequence length="291" mass="31943">MAPIVVGFVGSAGTVGKSTLPYLLEQDKAGKIKLVILHREGSDLSKIPQEVEKRVVQLDENGSEQNKAAVEGLEVLLSTIGGAGIKSQIYLVDALEGSKTLKSFIHSDFGTNWTAKELEAPGLSIIKVKEEVVKRAEEKKVPLTHIRTGAFDVYFFNYNLAGTDIKKNVVQVFRDSLKYGIPITSLSFLGYATTQLILKPAELPNQILQVYDFDPTGQEIIDVLTKLNGKAPEITHYTEEEYQKELLTPGTGAIVAAIKAKWGSNNFGPSEKPKIDGWKGQSFEELTKSYL</sequence>
<dbReference type="InterPro" id="IPR051609">
    <property type="entry name" value="NmrA/Isoflavone_reductase-like"/>
</dbReference>
<dbReference type="Gene3D" id="3.40.50.720">
    <property type="entry name" value="NAD(P)-binding Rossmann-like Domain"/>
    <property type="match status" value="1"/>
</dbReference>
<dbReference type="PANTHER" id="PTHR47706:SF9">
    <property type="entry name" value="NMRA-LIKE DOMAIN-CONTAINING PROTEIN-RELATED"/>
    <property type="match status" value="1"/>
</dbReference>
<organism evidence="4 5">
    <name type="scientific">Kwoniella shivajii</name>
    <dbReference type="NCBI Taxonomy" id="564305"/>
    <lineage>
        <taxon>Eukaryota</taxon>
        <taxon>Fungi</taxon>
        <taxon>Dikarya</taxon>
        <taxon>Basidiomycota</taxon>
        <taxon>Agaricomycotina</taxon>
        <taxon>Tremellomycetes</taxon>
        <taxon>Tremellales</taxon>
        <taxon>Cryptococcaceae</taxon>
        <taxon>Kwoniella</taxon>
    </lineage>
</organism>
<dbReference type="PANTHER" id="PTHR47706">
    <property type="entry name" value="NMRA-LIKE FAMILY PROTEIN"/>
    <property type="match status" value="1"/>
</dbReference>
<accession>A0ABZ1D289</accession>
<dbReference type="Proteomes" id="UP001329825">
    <property type="component" value="Chromosome 5"/>
</dbReference>
<dbReference type="InterPro" id="IPR036291">
    <property type="entry name" value="NAD(P)-bd_dom_sf"/>
</dbReference>
<feature type="domain" description="NmrA-like" evidence="3">
    <location>
        <begin position="8"/>
        <end position="286"/>
    </location>
</feature>
<evidence type="ECO:0000256" key="2">
    <source>
        <dbReference type="ARBA" id="ARBA00023002"/>
    </source>
</evidence>
<dbReference type="Gene3D" id="3.90.25.10">
    <property type="entry name" value="UDP-galactose 4-epimerase, domain 1"/>
    <property type="match status" value="1"/>
</dbReference>
<dbReference type="Pfam" id="PF05368">
    <property type="entry name" value="NmrA"/>
    <property type="match status" value="1"/>
</dbReference>
<gene>
    <name evidence="4" type="ORF">IL334_004037</name>
</gene>
<reference evidence="4 5" key="1">
    <citation type="submission" date="2024-01" db="EMBL/GenBank/DDBJ databases">
        <title>Comparative genomics of Cryptococcus and Kwoniella reveals pathogenesis evolution and contrasting modes of karyotype evolution via chromosome fusion or intercentromeric recombination.</title>
        <authorList>
            <person name="Coelho M.A."/>
            <person name="David-Palma M."/>
            <person name="Shea T."/>
            <person name="Bowers K."/>
            <person name="McGinley-Smith S."/>
            <person name="Mohammad A.W."/>
            <person name="Gnirke A."/>
            <person name="Yurkov A.M."/>
            <person name="Nowrousian M."/>
            <person name="Sun S."/>
            <person name="Cuomo C.A."/>
            <person name="Heitman J."/>
        </authorList>
    </citation>
    <scope>NUCLEOTIDE SEQUENCE [LARGE SCALE GENOMIC DNA]</scope>
    <source>
        <strain evidence="4">CBS 11374</strain>
    </source>
</reference>
<protein>
    <recommendedName>
        <fullName evidence="3">NmrA-like domain-containing protein</fullName>
    </recommendedName>
</protein>
<evidence type="ECO:0000256" key="1">
    <source>
        <dbReference type="ARBA" id="ARBA00022857"/>
    </source>
</evidence>
<evidence type="ECO:0000259" key="3">
    <source>
        <dbReference type="Pfam" id="PF05368"/>
    </source>
</evidence>
<evidence type="ECO:0000313" key="4">
    <source>
        <dbReference type="EMBL" id="WRT67071.1"/>
    </source>
</evidence>
<keyword evidence="2" id="KW-0560">Oxidoreductase</keyword>
<evidence type="ECO:0000313" key="5">
    <source>
        <dbReference type="Proteomes" id="UP001329825"/>
    </source>
</evidence>
<dbReference type="EMBL" id="CP141885">
    <property type="protein sequence ID" value="WRT67071.1"/>
    <property type="molecule type" value="Genomic_DNA"/>
</dbReference>
<name>A0ABZ1D289_9TREE</name>
<dbReference type="SUPFAM" id="SSF51735">
    <property type="entry name" value="NAD(P)-binding Rossmann-fold domains"/>
    <property type="match status" value="1"/>
</dbReference>
<dbReference type="InterPro" id="IPR008030">
    <property type="entry name" value="NmrA-like"/>
</dbReference>
<keyword evidence="1" id="KW-0521">NADP</keyword>
<proteinExistence type="predicted"/>